<reference evidence="11" key="1">
    <citation type="submission" date="2022-01" db="EMBL/GenBank/DDBJ databases">
        <title>Collection of gut derived symbiotic bacterial strains cultured from healthy donors.</title>
        <authorList>
            <person name="Lin H."/>
            <person name="Kohout C."/>
            <person name="Waligurski E."/>
            <person name="Pamer E.G."/>
        </authorList>
    </citation>
    <scope>NUCLEOTIDE SEQUENCE</scope>
    <source>
        <strain evidence="11">DFI.6.55</strain>
    </source>
</reference>
<evidence type="ECO:0000313" key="11">
    <source>
        <dbReference type="EMBL" id="MCG4745529.1"/>
    </source>
</evidence>
<dbReference type="GO" id="GO:0004134">
    <property type="term" value="F:4-alpha-glucanotransferase activity"/>
    <property type="evidence" value="ECO:0007669"/>
    <property type="project" value="UniProtKB-EC"/>
</dbReference>
<name>A0AAX1SQZ3_9FIRM</name>
<evidence type="ECO:0000256" key="2">
    <source>
        <dbReference type="ARBA" id="ARBA00005684"/>
    </source>
</evidence>
<dbReference type="AlphaFoldDB" id="A0AAX1SQZ3"/>
<keyword evidence="7 10" id="KW-0119">Carbohydrate metabolism</keyword>
<evidence type="ECO:0000256" key="8">
    <source>
        <dbReference type="ARBA" id="ARBA00031423"/>
    </source>
</evidence>
<dbReference type="Gene3D" id="3.20.20.80">
    <property type="entry name" value="Glycosidases"/>
    <property type="match status" value="1"/>
</dbReference>
<comment type="similarity">
    <text evidence="2 10">Belongs to the disproportionating enzyme family.</text>
</comment>
<sequence>MRECGMLLPIASLPSRYGIGAFSKEAYDFIDKLKAAGQQYWQILPLGPTGFGDSPYQSFSAFAGNPYFIDLEKLTEEGLLTEEECQAVDFGNDDRDIDYGKLYDGRFPLLRKAYGRWKCRLTGRDWVPEETQGSAADAAGAAMGPEDGAADAARVVVDPEYSAADAAGDGDAVHGLAARTLGDETREYCFYMAVKDFFDSKSWNLWDEDIRLRKPEAVAAYRERLSDEIGFYEFLQIKFEEQWSSLKRYANDLGIRIIGDIPIYVAFDGADSWSHPELFQFDADNMPVAVAGCPPDGFSATGQLWGNPLYDWKYHKDTGYRWWMDRMTYCFHLYDVVRVDHFRGFDEYYAIPYGDKTAEYGHWEQGPGIGIFEAMQERFGSKDLPIIAEDLGFLTPTVLKLVSDTGFPGMKVLEFAFDDTEDSAYLPHKYGRNCVVYTGTHDNDTLAGWFASMNERDKAFAREYIGSRYTPKEEMHWEFIRLALASTARLAVIPVQDYLGMGTESRMNEPSTLGKNWRWRMCSGDLDETLIGKCRRMAKIYGRLGC</sequence>
<dbReference type="NCBIfam" id="NF011080">
    <property type="entry name" value="PRK14508.1-3"/>
    <property type="match status" value="1"/>
</dbReference>
<evidence type="ECO:0000256" key="4">
    <source>
        <dbReference type="ARBA" id="ARBA00020295"/>
    </source>
</evidence>
<dbReference type="Pfam" id="PF02446">
    <property type="entry name" value="Glyco_hydro_77"/>
    <property type="match status" value="2"/>
</dbReference>
<comment type="caution">
    <text evidence="11">The sequence shown here is derived from an EMBL/GenBank/DDBJ whole genome shotgun (WGS) entry which is preliminary data.</text>
</comment>
<evidence type="ECO:0000256" key="3">
    <source>
        <dbReference type="ARBA" id="ARBA00012560"/>
    </source>
</evidence>
<comment type="catalytic activity">
    <reaction evidence="1 10">
        <text>Transfers a segment of a (1-&gt;4)-alpha-D-glucan to a new position in an acceptor, which may be glucose or a (1-&gt;4)-alpha-D-glucan.</text>
        <dbReference type="EC" id="2.4.1.25"/>
    </reaction>
</comment>
<dbReference type="SUPFAM" id="SSF51445">
    <property type="entry name" value="(Trans)glycosidases"/>
    <property type="match status" value="1"/>
</dbReference>
<evidence type="ECO:0000256" key="9">
    <source>
        <dbReference type="ARBA" id="ARBA00031501"/>
    </source>
</evidence>
<dbReference type="EC" id="2.4.1.25" evidence="3 10"/>
<dbReference type="NCBIfam" id="TIGR00217">
    <property type="entry name" value="malQ"/>
    <property type="match status" value="1"/>
</dbReference>
<dbReference type="RefSeq" id="WP_117556502.1">
    <property type="nucleotide sequence ID" value="NZ_CAXTHN010000061.1"/>
</dbReference>
<gene>
    <name evidence="11" type="primary">malQ</name>
    <name evidence="11" type="ORF">L0N08_08930</name>
</gene>
<evidence type="ECO:0000256" key="5">
    <source>
        <dbReference type="ARBA" id="ARBA00022676"/>
    </source>
</evidence>
<keyword evidence="5 10" id="KW-0328">Glycosyltransferase</keyword>
<dbReference type="InterPro" id="IPR003385">
    <property type="entry name" value="Glyco_hydro_77"/>
</dbReference>
<evidence type="ECO:0000313" key="12">
    <source>
        <dbReference type="Proteomes" id="UP001299608"/>
    </source>
</evidence>
<dbReference type="GO" id="GO:0005975">
    <property type="term" value="P:carbohydrate metabolic process"/>
    <property type="evidence" value="ECO:0007669"/>
    <property type="project" value="InterPro"/>
</dbReference>
<keyword evidence="6 10" id="KW-0808">Transferase</keyword>
<evidence type="ECO:0000256" key="10">
    <source>
        <dbReference type="RuleBase" id="RU361207"/>
    </source>
</evidence>
<evidence type="ECO:0000256" key="1">
    <source>
        <dbReference type="ARBA" id="ARBA00000439"/>
    </source>
</evidence>
<evidence type="ECO:0000256" key="6">
    <source>
        <dbReference type="ARBA" id="ARBA00022679"/>
    </source>
</evidence>
<dbReference type="PANTHER" id="PTHR32438:SF5">
    <property type="entry name" value="4-ALPHA-GLUCANOTRANSFERASE DPE1, CHLOROPLASTIC_AMYLOPLASTIC"/>
    <property type="match status" value="1"/>
</dbReference>
<accession>A0AAX1SQZ3</accession>
<dbReference type="EMBL" id="JAKNGE010000009">
    <property type="protein sequence ID" value="MCG4745529.1"/>
    <property type="molecule type" value="Genomic_DNA"/>
</dbReference>
<dbReference type="InterPro" id="IPR017853">
    <property type="entry name" value="GH"/>
</dbReference>
<protein>
    <recommendedName>
        <fullName evidence="4 10">4-alpha-glucanotransferase</fullName>
        <ecNumber evidence="3 10">2.4.1.25</ecNumber>
    </recommendedName>
    <alternativeName>
        <fullName evidence="8 10">Amylomaltase</fullName>
    </alternativeName>
    <alternativeName>
        <fullName evidence="9 10">Disproportionating enzyme</fullName>
    </alternativeName>
</protein>
<proteinExistence type="inferred from homology"/>
<dbReference type="PANTHER" id="PTHR32438">
    <property type="entry name" value="4-ALPHA-GLUCANOTRANSFERASE DPE1, CHLOROPLASTIC/AMYLOPLASTIC"/>
    <property type="match status" value="1"/>
</dbReference>
<evidence type="ECO:0000256" key="7">
    <source>
        <dbReference type="ARBA" id="ARBA00023277"/>
    </source>
</evidence>
<organism evidence="11 12">
    <name type="scientific">Enterocloster aldenensis</name>
    <dbReference type="NCBI Taxonomy" id="358742"/>
    <lineage>
        <taxon>Bacteria</taxon>
        <taxon>Bacillati</taxon>
        <taxon>Bacillota</taxon>
        <taxon>Clostridia</taxon>
        <taxon>Lachnospirales</taxon>
        <taxon>Lachnospiraceae</taxon>
        <taxon>Enterocloster</taxon>
    </lineage>
</organism>
<dbReference type="Proteomes" id="UP001299608">
    <property type="component" value="Unassembled WGS sequence"/>
</dbReference>